<dbReference type="RefSeq" id="WP_261536112.1">
    <property type="nucleotide sequence ID" value="NZ_JAHXDE010000004.1"/>
</dbReference>
<reference evidence="2" key="1">
    <citation type="submission" date="2021-07" db="EMBL/GenBank/DDBJ databases">
        <authorList>
            <person name="Luelf R.H."/>
        </authorList>
    </citation>
    <scope>NUCLEOTIDE SEQUENCE</scope>
    <source>
        <strain evidence="2">TMW 2.2304</strain>
    </source>
</reference>
<proteinExistence type="predicted"/>
<gene>
    <name evidence="2" type="ORF">KZO87_12455</name>
</gene>
<comment type="caution">
    <text evidence="2">The sequence shown here is derived from an EMBL/GenBank/DDBJ whole genome shotgun (WGS) entry which is preliminary data.</text>
</comment>
<feature type="compositionally biased region" description="Gly residues" evidence="1">
    <location>
        <begin position="159"/>
        <end position="169"/>
    </location>
</feature>
<protein>
    <submittedName>
        <fullName evidence="2">Uncharacterized protein</fullName>
    </submittedName>
</protein>
<evidence type="ECO:0000313" key="3">
    <source>
        <dbReference type="Proteomes" id="UP001145353"/>
    </source>
</evidence>
<keyword evidence="3" id="KW-1185">Reference proteome</keyword>
<reference evidence="2" key="2">
    <citation type="journal article" date="2022" name="Syst. Appl. Microbiol.">
        <title>Chromohalobacter moromii sp. nov., a moderately halophilic bacterium isolated from lupine-based moromi fermentation.</title>
        <authorList>
            <person name="Lulf R.H."/>
            <person name="Hilgarth M."/>
            <person name="Ehrmann M.A."/>
        </authorList>
    </citation>
    <scope>NUCLEOTIDE SEQUENCE</scope>
    <source>
        <strain evidence="2">TMW 2.2304</strain>
    </source>
</reference>
<dbReference type="AlphaFoldDB" id="A0A9X3AY89"/>
<feature type="compositionally biased region" description="Basic and acidic residues" evidence="1">
    <location>
        <begin position="139"/>
        <end position="154"/>
    </location>
</feature>
<dbReference type="Proteomes" id="UP001145353">
    <property type="component" value="Unassembled WGS sequence"/>
</dbReference>
<evidence type="ECO:0000256" key="1">
    <source>
        <dbReference type="SAM" id="MobiDB-lite"/>
    </source>
</evidence>
<name>A0A9X3AY89_9GAMM</name>
<feature type="region of interest" description="Disordered" evidence="1">
    <location>
        <begin position="139"/>
        <end position="169"/>
    </location>
</feature>
<sequence>MKASHTHRQHGGRFALVSESTGTGPLEGQALVVYHDLCRDVQSVTTIDDWQQHWRAIDKDDCPVCLGAGTDQIKGNKALPCGGCFGLGKVRQDGETPGDRWEIADIALGLIRRQQHELAQRRKAMALPEVREAIQAARERGQADTIARQEHEWRNSPGHGPGGVRHTGD</sequence>
<evidence type="ECO:0000313" key="2">
    <source>
        <dbReference type="EMBL" id="MCT8506186.1"/>
    </source>
</evidence>
<accession>A0A9X3AY89</accession>
<organism evidence="2 3">
    <name type="scientific">Chromohalobacter moromii</name>
    <dbReference type="NCBI Taxonomy" id="2860329"/>
    <lineage>
        <taxon>Bacteria</taxon>
        <taxon>Pseudomonadati</taxon>
        <taxon>Pseudomonadota</taxon>
        <taxon>Gammaproteobacteria</taxon>
        <taxon>Oceanospirillales</taxon>
        <taxon>Halomonadaceae</taxon>
        <taxon>Chromohalobacter</taxon>
    </lineage>
</organism>
<dbReference type="EMBL" id="JAHXDE010000004">
    <property type="protein sequence ID" value="MCT8506186.1"/>
    <property type="molecule type" value="Genomic_DNA"/>
</dbReference>